<evidence type="ECO:0000313" key="6">
    <source>
        <dbReference type="Proteomes" id="UP000186040"/>
    </source>
</evidence>
<keyword evidence="2" id="KW-0175">Coiled coil</keyword>
<proteinExistence type="inferred from homology"/>
<dbReference type="AlphaFoldDB" id="A0A1Q9LFW3"/>
<evidence type="ECO:0000259" key="4">
    <source>
        <dbReference type="Pfam" id="PF00823"/>
    </source>
</evidence>
<evidence type="ECO:0000256" key="3">
    <source>
        <dbReference type="SAM" id="MobiDB-lite"/>
    </source>
</evidence>
<comment type="similarity">
    <text evidence="1">Belongs to the mycobacterial PPE family.</text>
</comment>
<keyword evidence="6" id="KW-1185">Reference proteome</keyword>
<sequence length="434" mass="41719">MANDYGLGDLRFEGYSFQQLAGQLDGLRKGPGSSSLNEAVDALKQLSQSLERTDRTLRNELAKIGVAWEGNASEGGMEATRQASVFAEDAGVRVDATGANVNVQGAVFDSTRNSAPQGGELRGPTQTTVVDDVLGSFGYTTDHAAKVEQTRAAHDAAAAAMNGYSQGSQSAIAGARTLPVPPGLDLVAKPAPELGQTSAQGFTSSPGSYTPTGGSGAPGSPGGVSVGAGQGGVAGFSGISGGSGGGGGGAGGTGTPNSPGSPGVGGPNGPGRLAAIGPTGANPGGLAFGGGGLGGVRPGVPLGFVDGAATAAGIAAAGGAGAGIGSSLEKDRVVRGGRGAVAGAPGAEGAEGRANGKTPLAGAGEEEARAARNAERLGGARGGRGGSSLMSPAAAGAGAGGDEDEEHVRKYGIDSDDVFGDERMVVSPVLGQDE</sequence>
<protein>
    <recommendedName>
        <fullName evidence="4">PPE domain-containing protein</fullName>
    </recommendedName>
</protein>
<dbReference type="Pfam" id="PF00823">
    <property type="entry name" value="PPE"/>
    <property type="match status" value="1"/>
</dbReference>
<feature type="compositionally biased region" description="Low complexity" evidence="3">
    <location>
        <begin position="201"/>
        <end position="212"/>
    </location>
</feature>
<dbReference type="EMBL" id="MKQR01000026">
    <property type="protein sequence ID" value="OLR90904.1"/>
    <property type="molecule type" value="Genomic_DNA"/>
</dbReference>
<reference evidence="5 6" key="1">
    <citation type="submission" date="2016-10" db="EMBL/GenBank/DDBJ databases">
        <title>The Draft Genome Sequence of Actinokineospora bangkokensis 44EHWT reveals the biosynthetic pathway of antifungal compounds Thailandins with unusual extender unit butylmalonyl-CoA.</title>
        <authorList>
            <person name="Greule A."/>
            <person name="Intra B."/>
            <person name="Flemming S."/>
            <person name="Rommel M.G."/>
            <person name="Panbangred W."/>
            <person name="Bechthold A."/>
        </authorList>
    </citation>
    <scope>NUCLEOTIDE SEQUENCE [LARGE SCALE GENOMIC DNA]</scope>
    <source>
        <strain evidence="5 6">44EHW</strain>
    </source>
</reference>
<dbReference type="InterPro" id="IPR000030">
    <property type="entry name" value="PPE_dom"/>
</dbReference>
<evidence type="ECO:0000313" key="5">
    <source>
        <dbReference type="EMBL" id="OLR90904.1"/>
    </source>
</evidence>
<dbReference type="OrthoDB" id="3695206at2"/>
<evidence type="ECO:0000256" key="2">
    <source>
        <dbReference type="SAM" id="Coils"/>
    </source>
</evidence>
<dbReference type="Gene3D" id="1.20.1260.20">
    <property type="entry name" value="PPE superfamily"/>
    <property type="match status" value="1"/>
</dbReference>
<feature type="region of interest" description="Disordered" evidence="3">
    <location>
        <begin position="340"/>
        <end position="416"/>
    </location>
</feature>
<dbReference type="SUPFAM" id="SSF140459">
    <property type="entry name" value="PE/PPE dimer-like"/>
    <property type="match status" value="1"/>
</dbReference>
<gene>
    <name evidence="5" type="ORF">BJP25_30575</name>
</gene>
<feature type="region of interest" description="Disordered" evidence="3">
    <location>
        <begin position="195"/>
        <end position="278"/>
    </location>
</feature>
<organism evidence="5 6">
    <name type="scientific">Actinokineospora bangkokensis</name>
    <dbReference type="NCBI Taxonomy" id="1193682"/>
    <lineage>
        <taxon>Bacteria</taxon>
        <taxon>Bacillati</taxon>
        <taxon>Actinomycetota</taxon>
        <taxon>Actinomycetes</taxon>
        <taxon>Pseudonocardiales</taxon>
        <taxon>Pseudonocardiaceae</taxon>
        <taxon>Actinokineospora</taxon>
    </lineage>
</organism>
<dbReference type="STRING" id="1193682.BJP25_30575"/>
<feature type="coiled-coil region" evidence="2">
    <location>
        <begin position="36"/>
        <end position="63"/>
    </location>
</feature>
<evidence type="ECO:0000256" key="1">
    <source>
        <dbReference type="ARBA" id="ARBA00010652"/>
    </source>
</evidence>
<dbReference type="RefSeq" id="WP_075977577.1">
    <property type="nucleotide sequence ID" value="NZ_MKQR01000026.1"/>
</dbReference>
<accession>A0A1Q9LFW3</accession>
<name>A0A1Q9LFW3_9PSEU</name>
<feature type="compositionally biased region" description="Basic and acidic residues" evidence="3">
    <location>
        <begin position="366"/>
        <end position="375"/>
    </location>
</feature>
<comment type="caution">
    <text evidence="5">The sequence shown here is derived from an EMBL/GenBank/DDBJ whole genome shotgun (WGS) entry which is preliminary data.</text>
</comment>
<dbReference type="Proteomes" id="UP000186040">
    <property type="component" value="Unassembled WGS sequence"/>
</dbReference>
<feature type="compositionally biased region" description="Gly residues" evidence="3">
    <location>
        <begin position="213"/>
        <end position="254"/>
    </location>
</feature>
<feature type="domain" description="PPE" evidence="4">
    <location>
        <begin position="27"/>
        <end position="173"/>
    </location>
</feature>
<dbReference type="InterPro" id="IPR038332">
    <property type="entry name" value="PPE_sf"/>
</dbReference>